<evidence type="ECO:0000313" key="2">
    <source>
        <dbReference type="Proteomes" id="UP001163603"/>
    </source>
</evidence>
<reference evidence="2" key="1">
    <citation type="journal article" date="2023" name="G3 (Bethesda)">
        <title>Genome assembly and association tests identify interacting loci associated with vigor, precocity, and sex in interspecific pistachio rootstocks.</title>
        <authorList>
            <person name="Palmer W."/>
            <person name="Jacygrad E."/>
            <person name="Sagayaradj S."/>
            <person name="Cavanaugh K."/>
            <person name="Han R."/>
            <person name="Bertier L."/>
            <person name="Beede B."/>
            <person name="Kafkas S."/>
            <person name="Golino D."/>
            <person name="Preece J."/>
            <person name="Michelmore R."/>
        </authorList>
    </citation>
    <scope>NUCLEOTIDE SEQUENCE [LARGE SCALE GENOMIC DNA]</scope>
</reference>
<organism evidence="1 2">
    <name type="scientific">Pistacia integerrima</name>
    <dbReference type="NCBI Taxonomy" id="434235"/>
    <lineage>
        <taxon>Eukaryota</taxon>
        <taxon>Viridiplantae</taxon>
        <taxon>Streptophyta</taxon>
        <taxon>Embryophyta</taxon>
        <taxon>Tracheophyta</taxon>
        <taxon>Spermatophyta</taxon>
        <taxon>Magnoliopsida</taxon>
        <taxon>eudicotyledons</taxon>
        <taxon>Gunneridae</taxon>
        <taxon>Pentapetalae</taxon>
        <taxon>rosids</taxon>
        <taxon>malvids</taxon>
        <taxon>Sapindales</taxon>
        <taxon>Anacardiaceae</taxon>
        <taxon>Pistacia</taxon>
    </lineage>
</organism>
<keyword evidence="2" id="KW-1185">Reference proteome</keyword>
<dbReference type="Proteomes" id="UP001163603">
    <property type="component" value="Chromosome 1"/>
</dbReference>
<comment type="caution">
    <text evidence="1">The sequence shown here is derived from an EMBL/GenBank/DDBJ whole genome shotgun (WGS) entry which is preliminary data.</text>
</comment>
<name>A0ACC0ZGW6_9ROSI</name>
<gene>
    <name evidence="1" type="ORF">Pint_00435</name>
</gene>
<evidence type="ECO:0000313" key="1">
    <source>
        <dbReference type="EMBL" id="KAJ0051447.1"/>
    </source>
</evidence>
<protein>
    <submittedName>
        <fullName evidence="1">Uncharacterized protein</fullName>
    </submittedName>
</protein>
<sequence>MALFIFFIIILKIKIYPSKSIIKPNPKTLLGPLLVICYTNSSPVLGNLVGFHNSDTQYSSNLSLLITQ</sequence>
<accession>A0ACC0ZGW6</accession>
<proteinExistence type="predicted"/>
<dbReference type="EMBL" id="CM047736">
    <property type="protein sequence ID" value="KAJ0051447.1"/>
    <property type="molecule type" value="Genomic_DNA"/>
</dbReference>